<evidence type="ECO:0000313" key="3">
    <source>
        <dbReference type="Proteomes" id="UP000199623"/>
    </source>
</evidence>
<organism evidence="2 3">
    <name type="scientific">Lentzea fradiae</name>
    <dbReference type="NCBI Taxonomy" id="200378"/>
    <lineage>
        <taxon>Bacteria</taxon>
        <taxon>Bacillati</taxon>
        <taxon>Actinomycetota</taxon>
        <taxon>Actinomycetes</taxon>
        <taxon>Pseudonocardiales</taxon>
        <taxon>Pseudonocardiaceae</taxon>
        <taxon>Lentzea</taxon>
    </lineage>
</organism>
<dbReference type="SUPFAM" id="SSF46689">
    <property type="entry name" value="Homeodomain-like"/>
    <property type="match status" value="1"/>
</dbReference>
<dbReference type="Pfam" id="PF13551">
    <property type="entry name" value="HTH_29"/>
    <property type="match status" value="1"/>
</dbReference>
<keyword evidence="3" id="KW-1185">Reference proteome</keyword>
<protein>
    <submittedName>
        <fullName evidence="2">Winged helix-turn helix</fullName>
    </submittedName>
</protein>
<evidence type="ECO:0000313" key="2">
    <source>
        <dbReference type="EMBL" id="SDF80969.1"/>
    </source>
</evidence>
<evidence type="ECO:0000256" key="1">
    <source>
        <dbReference type="SAM" id="MobiDB-lite"/>
    </source>
</evidence>
<name>A0A1G7P5V7_9PSEU</name>
<feature type="compositionally biased region" description="Basic and acidic residues" evidence="1">
    <location>
        <begin position="123"/>
        <end position="138"/>
    </location>
</feature>
<dbReference type="EMBL" id="FNCC01000003">
    <property type="protein sequence ID" value="SDF80969.1"/>
    <property type="molecule type" value="Genomic_DNA"/>
</dbReference>
<dbReference type="AlphaFoldDB" id="A0A1G7P5V7"/>
<dbReference type="Proteomes" id="UP000199623">
    <property type="component" value="Unassembled WGS sequence"/>
</dbReference>
<reference evidence="3" key="1">
    <citation type="submission" date="2016-10" db="EMBL/GenBank/DDBJ databases">
        <authorList>
            <person name="Varghese N."/>
            <person name="Submissions S."/>
        </authorList>
    </citation>
    <scope>NUCLEOTIDE SEQUENCE [LARGE SCALE GENOMIC DNA]</scope>
    <source>
        <strain evidence="3">CGMCC 4.3506</strain>
    </source>
</reference>
<accession>A0A1G7P5V7</accession>
<dbReference type="InterPro" id="IPR009057">
    <property type="entry name" value="Homeodomain-like_sf"/>
</dbReference>
<sequence length="144" mass="15628">MACRTPKLPELVLSDDEVSALLGWTRRRKTAQALALRAQIVLRCAEGGSNSEIAAELGAQRATVAKWRSRFVADRLDGLLDEARPGRPRTISDEQVEAVITATLESTPANATHWSTRSMAAESRVDADRGDTDLERVRSSAASP</sequence>
<gene>
    <name evidence="2" type="ORF">SAMN05216553_103388</name>
</gene>
<feature type="region of interest" description="Disordered" evidence="1">
    <location>
        <begin position="108"/>
        <end position="144"/>
    </location>
</feature>
<feature type="compositionally biased region" description="Polar residues" evidence="1">
    <location>
        <begin position="108"/>
        <end position="118"/>
    </location>
</feature>
<dbReference type="STRING" id="200378.SAMN05216553_103388"/>
<proteinExistence type="predicted"/>